<dbReference type="SUPFAM" id="SSF46689">
    <property type="entry name" value="Homeodomain-like"/>
    <property type="match status" value="1"/>
</dbReference>
<name>A0ABS3REH4_9ACTN</name>
<dbReference type="InterPro" id="IPR002514">
    <property type="entry name" value="Transposase_8"/>
</dbReference>
<dbReference type="EMBL" id="JAGEOK010000039">
    <property type="protein sequence ID" value="MBO2443994.1"/>
    <property type="molecule type" value="Genomic_DNA"/>
</dbReference>
<keyword evidence="3" id="KW-1185">Reference proteome</keyword>
<protein>
    <submittedName>
        <fullName evidence="2">Transposase</fullName>
    </submittedName>
</protein>
<proteinExistence type="predicted"/>
<reference evidence="2 3" key="1">
    <citation type="submission" date="2021-03" db="EMBL/GenBank/DDBJ databases">
        <authorList>
            <person name="Kanchanasin P."/>
            <person name="Saeng-In P."/>
            <person name="Phongsopitanun W."/>
            <person name="Yuki M."/>
            <person name="Kudo T."/>
            <person name="Ohkuma M."/>
            <person name="Tanasupawat S."/>
        </authorList>
    </citation>
    <scope>NUCLEOTIDE SEQUENCE [LARGE SCALE GENOMIC DNA]</scope>
    <source>
        <strain evidence="2 3">L46</strain>
    </source>
</reference>
<evidence type="ECO:0000313" key="2">
    <source>
        <dbReference type="EMBL" id="MBO2443994.1"/>
    </source>
</evidence>
<dbReference type="Pfam" id="PF01527">
    <property type="entry name" value="HTH_Tnp_1"/>
    <property type="match status" value="1"/>
</dbReference>
<sequence length="120" mass="13096">MISAGGEENDRRWQHHTNTPRNFGDRAVRLALESDRPIAQIAPDLGIHREALRTWVRQAQARPATALSSSPALMVRSPSDSARRTPSSSEPTRSSKRPPRFSPPSSARAGRSSHGGRPPA</sequence>
<feature type="region of interest" description="Disordered" evidence="1">
    <location>
        <begin position="60"/>
        <end position="120"/>
    </location>
</feature>
<evidence type="ECO:0000256" key="1">
    <source>
        <dbReference type="SAM" id="MobiDB-lite"/>
    </source>
</evidence>
<evidence type="ECO:0000313" key="3">
    <source>
        <dbReference type="Proteomes" id="UP000666915"/>
    </source>
</evidence>
<comment type="caution">
    <text evidence="2">The sequence shown here is derived from an EMBL/GenBank/DDBJ whole genome shotgun (WGS) entry which is preliminary data.</text>
</comment>
<gene>
    <name evidence="2" type="ORF">J4557_41380</name>
</gene>
<accession>A0ABS3REH4</accession>
<dbReference type="InterPro" id="IPR009057">
    <property type="entry name" value="Homeodomain-like_sf"/>
</dbReference>
<dbReference type="RefSeq" id="WP_208272311.1">
    <property type="nucleotide sequence ID" value="NZ_BAAAGM010000025.1"/>
</dbReference>
<dbReference type="Proteomes" id="UP000666915">
    <property type="component" value="Unassembled WGS sequence"/>
</dbReference>
<dbReference type="Gene3D" id="1.10.10.60">
    <property type="entry name" value="Homeodomain-like"/>
    <property type="match status" value="1"/>
</dbReference>
<organism evidence="2 3">
    <name type="scientific">Actinomadura nitritigenes</name>
    <dbReference type="NCBI Taxonomy" id="134602"/>
    <lineage>
        <taxon>Bacteria</taxon>
        <taxon>Bacillati</taxon>
        <taxon>Actinomycetota</taxon>
        <taxon>Actinomycetes</taxon>
        <taxon>Streptosporangiales</taxon>
        <taxon>Thermomonosporaceae</taxon>
        <taxon>Actinomadura</taxon>
    </lineage>
</organism>
<feature type="compositionally biased region" description="Low complexity" evidence="1">
    <location>
        <begin position="103"/>
        <end position="120"/>
    </location>
</feature>
<feature type="region of interest" description="Disordered" evidence="1">
    <location>
        <begin position="1"/>
        <end position="24"/>
    </location>
</feature>